<keyword evidence="1" id="KW-0805">Transcription regulation</keyword>
<gene>
    <name evidence="7" type="ORF">GQ55_1G153200</name>
</gene>
<dbReference type="EMBL" id="CM009749">
    <property type="protein sequence ID" value="PUZ75334.1"/>
    <property type="molecule type" value="Genomic_DNA"/>
</dbReference>
<protein>
    <recommendedName>
        <fullName evidence="6">NAC domain-containing protein</fullName>
    </recommendedName>
</protein>
<evidence type="ECO:0000256" key="4">
    <source>
        <dbReference type="ARBA" id="ARBA00023242"/>
    </source>
</evidence>
<evidence type="ECO:0000313" key="8">
    <source>
        <dbReference type="Proteomes" id="UP000244336"/>
    </source>
</evidence>
<dbReference type="Proteomes" id="UP000244336">
    <property type="component" value="Chromosome 1"/>
</dbReference>
<reference evidence="7 8" key="1">
    <citation type="submission" date="2018-04" db="EMBL/GenBank/DDBJ databases">
        <title>WGS assembly of Panicum hallii var. hallii HAL2.</title>
        <authorList>
            <person name="Lovell J."/>
            <person name="Jenkins J."/>
            <person name="Lowry D."/>
            <person name="Mamidi S."/>
            <person name="Sreedasyam A."/>
            <person name="Weng X."/>
            <person name="Barry K."/>
            <person name="Bonette J."/>
            <person name="Campitelli B."/>
            <person name="Daum C."/>
            <person name="Gordon S."/>
            <person name="Gould B."/>
            <person name="Lipzen A."/>
            <person name="MacQueen A."/>
            <person name="Palacio-Mejia J."/>
            <person name="Plott C."/>
            <person name="Shakirov E."/>
            <person name="Shu S."/>
            <person name="Yoshinaga Y."/>
            <person name="Zane M."/>
            <person name="Rokhsar D."/>
            <person name="Grimwood J."/>
            <person name="Schmutz J."/>
            <person name="Juenger T."/>
        </authorList>
    </citation>
    <scope>NUCLEOTIDE SEQUENCE [LARGE SCALE GENOMIC DNA]</scope>
    <source>
        <strain evidence="8">cv. HAL2</strain>
    </source>
</reference>
<feature type="region of interest" description="Disordered" evidence="5">
    <location>
        <begin position="172"/>
        <end position="199"/>
    </location>
</feature>
<keyword evidence="4" id="KW-0539">Nucleus</keyword>
<sequence length="452" mass="49216">MSAAKALGLPPGVRFDPTGDELVEFYLLPRALGRPPAVPGIIIEDAAAAATSASHPWKLLTRHRRTDDGAAYFFERASSSDDAKVGARQYRSCGSRWKWVGQRRWPDEALPPRGGEQVSWRKCSLNLQEGRRKSGSTGWVLHEYTVASPQCPFPVKLCHVAFTGYGYKRQRVPDGGEGEAQELEPQAAPPPHKRAAATASSVITTATLDQEDLGEVRHRAQDQEQQFLDYGTSSVGDFCGSDAGFSQESSVLDPWCPDAGPSQQEPFALDQELAQNQECFTNQSQEQFVNHEGSSIEAYCALLLAPDLRSSQEPPAGQSLTEEQQLQLQLAQLLGGINSPRGPPTAPAGGEAAYHEEHIQTTADLPLPTDQESCTTEQPDGNMGQDDFFEGWGDLDSFCDTTGVQTDDDEMAAGSPERLPAMVVEVQPVAGAKSEVKCDLNRHFLDQQTEIF</sequence>
<evidence type="ECO:0000313" key="7">
    <source>
        <dbReference type="EMBL" id="PUZ75334.1"/>
    </source>
</evidence>
<dbReference type="AlphaFoldDB" id="A0A2T7F5K0"/>
<evidence type="ECO:0000259" key="6">
    <source>
        <dbReference type="PROSITE" id="PS51005"/>
    </source>
</evidence>
<dbReference type="InterPro" id="IPR003441">
    <property type="entry name" value="NAC-dom"/>
</dbReference>
<dbReference type="InterPro" id="IPR036093">
    <property type="entry name" value="NAC_dom_sf"/>
</dbReference>
<evidence type="ECO:0000256" key="5">
    <source>
        <dbReference type="SAM" id="MobiDB-lite"/>
    </source>
</evidence>
<keyword evidence="3" id="KW-0804">Transcription</keyword>
<dbReference type="PROSITE" id="PS51005">
    <property type="entry name" value="NAC"/>
    <property type="match status" value="1"/>
</dbReference>
<keyword evidence="8" id="KW-1185">Reference proteome</keyword>
<evidence type="ECO:0000256" key="3">
    <source>
        <dbReference type="ARBA" id="ARBA00023163"/>
    </source>
</evidence>
<dbReference type="GO" id="GO:0003677">
    <property type="term" value="F:DNA binding"/>
    <property type="evidence" value="ECO:0007669"/>
    <property type="project" value="UniProtKB-KW"/>
</dbReference>
<dbReference type="GO" id="GO:0006355">
    <property type="term" value="P:regulation of DNA-templated transcription"/>
    <property type="evidence" value="ECO:0007669"/>
    <property type="project" value="InterPro"/>
</dbReference>
<evidence type="ECO:0000256" key="1">
    <source>
        <dbReference type="ARBA" id="ARBA00023015"/>
    </source>
</evidence>
<organism evidence="7 8">
    <name type="scientific">Panicum hallii var. hallii</name>
    <dbReference type="NCBI Taxonomy" id="1504633"/>
    <lineage>
        <taxon>Eukaryota</taxon>
        <taxon>Viridiplantae</taxon>
        <taxon>Streptophyta</taxon>
        <taxon>Embryophyta</taxon>
        <taxon>Tracheophyta</taxon>
        <taxon>Spermatophyta</taxon>
        <taxon>Magnoliopsida</taxon>
        <taxon>Liliopsida</taxon>
        <taxon>Poales</taxon>
        <taxon>Poaceae</taxon>
        <taxon>PACMAD clade</taxon>
        <taxon>Panicoideae</taxon>
        <taxon>Panicodae</taxon>
        <taxon>Paniceae</taxon>
        <taxon>Panicinae</taxon>
        <taxon>Panicum</taxon>
        <taxon>Panicum sect. Panicum</taxon>
    </lineage>
</organism>
<dbReference type="Pfam" id="PF02365">
    <property type="entry name" value="NAM"/>
    <property type="match status" value="1"/>
</dbReference>
<keyword evidence="2" id="KW-0238">DNA-binding</keyword>
<name>A0A2T7F5K0_9POAL</name>
<accession>A0A2T7F5K0</accession>
<dbReference type="PANTHER" id="PTHR31719">
    <property type="entry name" value="NAC TRANSCRIPTION FACTOR 56"/>
    <property type="match status" value="1"/>
</dbReference>
<dbReference type="Gramene" id="PUZ75334">
    <property type="protein sequence ID" value="PUZ75334"/>
    <property type="gene ID" value="GQ55_1G153200"/>
</dbReference>
<evidence type="ECO:0000256" key="2">
    <source>
        <dbReference type="ARBA" id="ARBA00023125"/>
    </source>
</evidence>
<dbReference type="SUPFAM" id="SSF101941">
    <property type="entry name" value="NAC domain"/>
    <property type="match status" value="1"/>
</dbReference>
<dbReference type="OrthoDB" id="654904at2759"/>
<proteinExistence type="predicted"/>
<dbReference type="Gene3D" id="2.170.150.80">
    <property type="entry name" value="NAC domain"/>
    <property type="match status" value="1"/>
</dbReference>
<dbReference type="PANTHER" id="PTHR31719:SF116">
    <property type="entry name" value="NAC DOMAIN-CONTAINING PROTEIN"/>
    <property type="match status" value="1"/>
</dbReference>
<feature type="domain" description="NAC" evidence="6">
    <location>
        <begin position="9"/>
        <end position="163"/>
    </location>
</feature>